<dbReference type="PANTHER" id="PTHR21310:SF15">
    <property type="entry name" value="AMINOGLYCOSIDE PHOSPHOTRANSFERASE DOMAIN-CONTAINING PROTEIN"/>
    <property type="match status" value="1"/>
</dbReference>
<comment type="caution">
    <text evidence="2">The sequence shown here is derived from an EMBL/GenBank/DDBJ whole genome shotgun (WGS) entry which is preliminary data.</text>
</comment>
<name>A0ABX0D8X2_9MICC</name>
<dbReference type="EMBL" id="JAAKZI010000010">
    <property type="protein sequence ID" value="NGN83354.1"/>
    <property type="molecule type" value="Genomic_DNA"/>
</dbReference>
<proteinExistence type="predicted"/>
<dbReference type="Proteomes" id="UP000479226">
    <property type="component" value="Unassembled WGS sequence"/>
</dbReference>
<protein>
    <submittedName>
        <fullName evidence="2">Aminoglycoside phosphotransferase family protein</fullName>
    </submittedName>
</protein>
<dbReference type="Gene3D" id="3.90.1200.10">
    <property type="match status" value="1"/>
</dbReference>
<evidence type="ECO:0000259" key="1">
    <source>
        <dbReference type="Pfam" id="PF01636"/>
    </source>
</evidence>
<evidence type="ECO:0000313" key="2">
    <source>
        <dbReference type="EMBL" id="NGN83354.1"/>
    </source>
</evidence>
<dbReference type="RefSeq" id="WP_165181455.1">
    <property type="nucleotide sequence ID" value="NZ_JAAKZI010000010.1"/>
</dbReference>
<gene>
    <name evidence="2" type="ORF">G6N77_07750</name>
</gene>
<dbReference type="SUPFAM" id="SSF56112">
    <property type="entry name" value="Protein kinase-like (PK-like)"/>
    <property type="match status" value="1"/>
</dbReference>
<reference evidence="2 3" key="1">
    <citation type="submission" date="2020-02" db="EMBL/GenBank/DDBJ databases">
        <title>Genome sequence of the type strain DSM 27180 of Arthrobacter silviterrae.</title>
        <authorList>
            <person name="Gao J."/>
            <person name="Sun J."/>
        </authorList>
    </citation>
    <scope>NUCLEOTIDE SEQUENCE [LARGE SCALE GENOMIC DNA]</scope>
    <source>
        <strain evidence="2 3">DSM 27180</strain>
    </source>
</reference>
<organism evidence="2 3">
    <name type="scientific">Arthrobacter silviterrae</name>
    <dbReference type="NCBI Taxonomy" id="2026658"/>
    <lineage>
        <taxon>Bacteria</taxon>
        <taxon>Bacillati</taxon>
        <taxon>Actinomycetota</taxon>
        <taxon>Actinomycetes</taxon>
        <taxon>Micrococcales</taxon>
        <taxon>Micrococcaceae</taxon>
        <taxon>Arthrobacter</taxon>
    </lineage>
</organism>
<feature type="domain" description="Aminoglycoside phosphotransferase" evidence="1">
    <location>
        <begin position="22"/>
        <end position="261"/>
    </location>
</feature>
<dbReference type="PANTHER" id="PTHR21310">
    <property type="entry name" value="AMINOGLYCOSIDE PHOSPHOTRANSFERASE-RELATED-RELATED"/>
    <property type="match status" value="1"/>
</dbReference>
<accession>A0ABX0D8X2</accession>
<sequence length="312" mass="34254">MPEQLEAMCRRAFGPATIEAVAQLPGGNYNSTFRVELAGRAPVVLRIAPEPAGQFRIERTLMRNEVAAVPFLAPIAELMPKVLATDFSHQLVAGDYLFQEFLPGVPAATALASYPDIGPFWEELGGLLARIHAVQGTHYGQVQGPHFGSWSGALADYFHDLFLDLNTAGLPASDIRTVGSLLARHADAVDSVPGPRLLHGDLWIGNLLLDADAKAPHITAVLDSDRTSWGDPLADWTFHLLRRRGTREKDAFWRGYGGKPAESEGAAVRQFFYRARSLGEARLEYHRLGQESKAEATYPRLERELDTFIAAV</sequence>
<keyword evidence="3" id="KW-1185">Reference proteome</keyword>
<evidence type="ECO:0000313" key="3">
    <source>
        <dbReference type="Proteomes" id="UP000479226"/>
    </source>
</evidence>
<dbReference type="InterPro" id="IPR011009">
    <property type="entry name" value="Kinase-like_dom_sf"/>
</dbReference>
<dbReference type="InterPro" id="IPR051678">
    <property type="entry name" value="AGP_Transferase"/>
</dbReference>
<dbReference type="Pfam" id="PF01636">
    <property type="entry name" value="APH"/>
    <property type="match status" value="1"/>
</dbReference>
<dbReference type="InterPro" id="IPR002575">
    <property type="entry name" value="Aminoglycoside_PTrfase"/>
</dbReference>